<name>K1Z450_9BACT</name>
<gene>
    <name evidence="1" type="ORF">ACD_71C00179G0012</name>
</gene>
<proteinExistence type="predicted"/>
<dbReference type="AlphaFoldDB" id="K1Z450"/>
<dbReference type="EMBL" id="AMFJ01028910">
    <property type="protein sequence ID" value="EKD44317.1"/>
    <property type="molecule type" value="Genomic_DNA"/>
</dbReference>
<comment type="caution">
    <text evidence="1">The sequence shown here is derived from an EMBL/GenBank/DDBJ whole genome shotgun (WGS) entry which is preliminary data.</text>
</comment>
<evidence type="ECO:0000313" key="1">
    <source>
        <dbReference type="EMBL" id="EKD44317.1"/>
    </source>
</evidence>
<accession>K1Z450</accession>
<reference evidence="1" key="1">
    <citation type="journal article" date="2012" name="Science">
        <title>Fermentation, hydrogen, and sulfur metabolism in multiple uncultivated bacterial phyla.</title>
        <authorList>
            <person name="Wrighton K.C."/>
            <person name="Thomas B.C."/>
            <person name="Sharon I."/>
            <person name="Miller C.S."/>
            <person name="Castelle C.J."/>
            <person name="VerBerkmoes N.C."/>
            <person name="Wilkins M.J."/>
            <person name="Hettich R.L."/>
            <person name="Lipton M.S."/>
            <person name="Williams K.H."/>
            <person name="Long P.E."/>
            <person name="Banfield J.F."/>
        </authorList>
    </citation>
    <scope>NUCLEOTIDE SEQUENCE [LARGE SCALE GENOMIC DNA]</scope>
</reference>
<organism evidence="1">
    <name type="scientific">uncultured bacterium</name>
    <name type="common">gcode 4</name>
    <dbReference type="NCBI Taxonomy" id="1234023"/>
    <lineage>
        <taxon>Bacteria</taxon>
        <taxon>environmental samples</taxon>
    </lineage>
</organism>
<sequence length="140" mass="17051">MQNKNKLSLLFQKMELRGLLKDGVFHTPIDFFAIRKPTYWEELKNSVYVIDFSAKDDFFIISTVSDCASVENLEFEIWFSKTDWNIIWAFSYNRSWQVEKMTEEQIEWIIESLFDPFEYDIVFPYEKEKDKNSKRKTQKW</sequence>
<protein>
    <submittedName>
        <fullName evidence="1">Uncharacterized protein</fullName>
    </submittedName>
</protein>